<dbReference type="PROSITE" id="PS00845">
    <property type="entry name" value="CAP_GLY_1"/>
    <property type="match status" value="1"/>
</dbReference>
<dbReference type="Proteomes" id="UP000256964">
    <property type="component" value="Unassembled WGS sequence"/>
</dbReference>
<evidence type="ECO:0000256" key="3">
    <source>
        <dbReference type="ARBA" id="ARBA00022490"/>
    </source>
</evidence>
<evidence type="ECO:0000313" key="9">
    <source>
        <dbReference type="EMBL" id="RDX56446.1"/>
    </source>
</evidence>
<dbReference type="PROSITE" id="PS50245">
    <property type="entry name" value="CAP_GLY_2"/>
    <property type="match status" value="1"/>
</dbReference>
<dbReference type="FunFam" id="2.30.30.190:FF:000016">
    <property type="entry name" value="Tubulin-folding cofactor E"/>
    <property type="match status" value="1"/>
</dbReference>
<name>A0A371DV77_9APHY</name>
<evidence type="ECO:0000256" key="2">
    <source>
        <dbReference type="ARBA" id="ARBA00006286"/>
    </source>
</evidence>
<dbReference type="PANTHER" id="PTHR18849">
    <property type="entry name" value="LEUCINE RICH REPEAT PROTEIN"/>
    <property type="match status" value="1"/>
</dbReference>
<evidence type="ECO:0000256" key="7">
    <source>
        <dbReference type="ARBA" id="ARBA00026055"/>
    </source>
</evidence>
<reference evidence="9 10" key="1">
    <citation type="journal article" date="2018" name="Biotechnol. Biofuels">
        <title>Integrative visual omics of the white-rot fungus Polyporus brumalis exposes the biotechnological potential of its oxidative enzymes for delignifying raw plant biomass.</title>
        <authorList>
            <person name="Miyauchi S."/>
            <person name="Rancon A."/>
            <person name="Drula E."/>
            <person name="Hage H."/>
            <person name="Chaduli D."/>
            <person name="Favel A."/>
            <person name="Grisel S."/>
            <person name="Henrissat B."/>
            <person name="Herpoel-Gimbert I."/>
            <person name="Ruiz-Duenas F.J."/>
            <person name="Chevret D."/>
            <person name="Hainaut M."/>
            <person name="Lin J."/>
            <person name="Wang M."/>
            <person name="Pangilinan J."/>
            <person name="Lipzen A."/>
            <person name="Lesage-Meessen L."/>
            <person name="Navarro D."/>
            <person name="Riley R."/>
            <person name="Grigoriev I.V."/>
            <person name="Zhou S."/>
            <person name="Raouche S."/>
            <person name="Rosso M.N."/>
        </authorList>
    </citation>
    <scope>NUCLEOTIDE SEQUENCE [LARGE SCALE GENOMIC DNA]</scope>
    <source>
        <strain evidence="9 10">BRFM 1820</strain>
    </source>
</reference>
<dbReference type="Gene3D" id="3.80.10.10">
    <property type="entry name" value="Ribonuclease Inhibitor"/>
    <property type="match status" value="3"/>
</dbReference>
<dbReference type="InterPro" id="IPR036859">
    <property type="entry name" value="CAP-Gly_dom_sf"/>
</dbReference>
<dbReference type="SUPFAM" id="SSF52047">
    <property type="entry name" value="RNI-like"/>
    <property type="match status" value="1"/>
</dbReference>
<evidence type="ECO:0000256" key="6">
    <source>
        <dbReference type="ARBA" id="ARBA00023186"/>
    </source>
</evidence>
<keyword evidence="4" id="KW-0433">Leucine-rich repeat</keyword>
<keyword evidence="10" id="KW-1185">Reference proteome</keyword>
<keyword evidence="3" id="KW-0963">Cytoplasm</keyword>
<dbReference type="STRING" id="139420.A0A371DV77"/>
<dbReference type="InterPro" id="IPR000938">
    <property type="entry name" value="CAP-Gly_domain"/>
</dbReference>
<dbReference type="Pfam" id="PF01302">
    <property type="entry name" value="CAP_GLY"/>
    <property type="match status" value="1"/>
</dbReference>
<dbReference type="InterPro" id="IPR032675">
    <property type="entry name" value="LRR_dom_sf"/>
</dbReference>
<sequence length="553" mass="60834">MAYSLPTVGTRINHSGALGTVRYVGPVNGTQGVWLGVEWDDPKRGKHDGVKDGKRYFTCLVPNSGSFIRPTAAGVSYGVSFLRALTAKYIEIPHGSASLEKVILGSSGGAIEVEAVGLDKIRNKLARLERLREVSLDNESVSSADPPGEISRTCPGIRGLDLSKNLISGWDTVAAITIELANLRSLSLNSNRLIPPERSQLNVLAFQRLEELQLSGTLVSWAELQILLPHMPALSTVELGYNRMKGLSSDRQPQSTWPRNTTVQTVNLDSNELDSIHDISSATYNLSRLQRLILTSNSISKIDPPRINEGAAKDSEAASPPTLRGIKHLALAFNRIATWYDVDMLQHWCPELESLTLAGNPLIDDPTQAMYARAFTVAKIPSLKSLDGTAISTRERTDNELLYLSYIAKQTFTSEDEKRAAHPQWEALKTKHGISDAPAAPKAQDTLSSRLTTIRIYHGASAPPASLPPNERESYLGECKSELTLRVLPTMSVRTLRMKLMKSFKIPKAQQSSVRLWMALPDGHFIELDEEFAGRDLAYWGVDADTQFVLVDN</sequence>
<evidence type="ECO:0000256" key="5">
    <source>
        <dbReference type="ARBA" id="ARBA00022737"/>
    </source>
</evidence>
<evidence type="ECO:0000313" key="10">
    <source>
        <dbReference type="Proteomes" id="UP000256964"/>
    </source>
</evidence>
<gene>
    <name evidence="9" type="ORF">OH76DRAFT_1336209</name>
</gene>
<keyword evidence="5" id="KW-0677">Repeat</keyword>
<comment type="similarity">
    <text evidence="2">Belongs to the TBCE family.</text>
</comment>
<dbReference type="GO" id="GO:0005737">
    <property type="term" value="C:cytoplasm"/>
    <property type="evidence" value="ECO:0007669"/>
    <property type="project" value="UniProtKB-SubCell"/>
</dbReference>
<dbReference type="EMBL" id="KZ857380">
    <property type="protein sequence ID" value="RDX56446.1"/>
    <property type="molecule type" value="Genomic_DNA"/>
</dbReference>
<evidence type="ECO:0000259" key="8">
    <source>
        <dbReference type="PROSITE" id="PS50245"/>
    </source>
</evidence>
<dbReference type="AlphaFoldDB" id="A0A371DV77"/>
<protein>
    <submittedName>
        <fullName evidence="9">RNI-like protein</fullName>
    </submittedName>
</protein>
<dbReference type="PANTHER" id="PTHR18849:SF0">
    <property type="entry name" value="CILIA- AND FLAGELLA-ASSOCIATED PROTEIN 410-RELATED"/>
    <property type="match status" value="1"/>
</dbReference>
<accession>A0A371DV77</accession>
<comment type="subcellular location">
    <subcellularLocation>
        <location evidence="1">Cytoplasm</location>
    </subcellularLocation>
</comment>
<dbReference type="OrthoDB" id="5273213at2759"/>
<organism evidence="9 10">
    <name type="scientific">Lentinus brumalis</name>
    <dbReference type="NCBI Taxonomy" id="2498619"/>
    <lineage>
        <taxon>Eukaryota</taxon>
        <taxon>Fungi</taxon>
        <taxon>Dikarya</taxon>
        <taxon>Basidiomycota</taxon>
        <taxon>Agaricomycotina</taxon>
        <taxon>Agaricomycetes</taxon>
        <taxon>Polyporales</taxon>
        <taxon>Polyporaceae</taxon>
        <taxon>Lentinus</taxon>
    </lineage>
</organism>
<keyword evidence="6" id="KW-0143">Chaperone</keyword>
<comment type="subunit">
    <text evidence="7">Supercomplex made of cofactors A to E. Cofactors A and D function by capturing and stabilizing tubulin in a quasi-native conformation. Cofactor E binds to the cofactor D-tubulin complex; interaction with cofactor C then causes the release of tubulin polypeptides that are committed to the native state.</text>
</comment>
<dbReference type="SUPFAM" id="SSF74924">
    <property type="entry name" value="Cap-Gly domain"/>
    <property type="match status" value="1"/>
</dbReference>
<feature type="domain" description="CAP-Gly" evidence="8">
    <location>
        <begin position="25"/>
        <end position="69"/>
    </location>
</feature>
<dbReference type="SMART" id="SM01052">
    <property type="entry name" value="CAP_GLY"/>
    <property type="match status" value="1"/>
</dbReference>
<evidence type="ECO:0000256" key="1">
    <source>
        <dbReference type="ARBA" id="ARBA00004496"/>
    </source>
</evidence>
<dbReference type="Gene3D" id="2.30.30.190">
    <property type="entry name" value="CAP Gly-rich-like domain"/>
    <property type="match status" value="1"/>
</dbReference>
<proteinExistence type="inferred from homology"/>
<evidence type="ECO:0000256" key="4">
    <source>
        <dbReference type="ARBA" id="ARBA00022614"/>
    </source>
</evidence>